<keyword evidence="3" id="KW-0547">Nucleotide-binding</keyword>
<proteinExistence type="predicted"/>
<feature type="transmembrane region" description="Helical" evidence="8">
    <location>
        <begin position="46"/>
        <end position="67"/>
    </location>
</feature>
<dbReference type="InterPro" id="IPR014223">
    <property type="entry name" value="ABC_CydC/D"/>
</dbReference>
<keyword evidence="4" id="KW-0067">ATP-binding</keyword>
<dbReference type="Pfam" id="PF00664">
    <property type="entry name" value="ABC_membrane"/>
    <property type="match status" value="1"/>
</dbReference>
<evidence type="ECO:0000256" key="7">
    <source>
        <dbReference type="SAM" id="MobiDB-lite"/>
    </source>
</evidence>
<dbReference type="Pfam" id="PF00005">
    <property type="entry name" value="ABC_tran"/>
    <property type="match status" value="1"/>
</dbReference>
<accession>A0ABX0KF71</accession>
<dbReference type="PANTHER" id="PTHR24221">
    <property type="entry name" value="ATP-BINDING CASSETTE SUB-FAMILY B"/>
    <property type="match status" value="1"/>
</dbReference>
<comment type="caution">
    <text evidence="11">The sequence shown here is derived from an EMBL/GenBank/DDBJ whole genome shotgun (WGS) entry which is preliminary data.</text>
</comment>
<comment type="subcellular location">
    <subcellularLocation>
        <location evidence="1">Cell membrane</location>
        <topology evidence="1">Multi-pass membrane protein</topology>
    </subcellularLocation>
</comment>
<gene>
    <name evidence="11" type="primary">cydC</name>
    <name evidence="11" type="ORF">GOB84_10920</name>
</gene>
<feature type="transmembrane region" description="Helical" evidence="8">
    <location>
        <begin position="114"/>
        <end position="136"/>
    </location>
</feature>
<dbReference type="SUPFAM" id="SSF52540">
    <property type="entry name" value="P-loop containing nucleoside triphosphate hydrolases"/>
    <property type="match status" value="1"/>
</dbReference>
<dbReference type="SUPFAM" id="SSF90123">
    <property type="entry name" value="ABC transporter transmembrane region"/>
    <property type="match status" value="1"/>
</dbReference>
<dbReference type="InterPro" id="IPR003439">
    <property type="entry name" value="ABC_transporter-like_ATP-bd"/>
</dbReference>
<evidence type="ECO:0000256" key="3">
    <source>
        <dbReference type="ARBA" id="ARBA00022741"/>
    </source>
</evidence>
<organism evidence="11 12">
    <name type="scientific">Acetobacter fallax</name>
    <dbReference type="NCBI Taxonomy" id="1737473"/>
    <lineage>
        <taxon>Bacteria</taxon>
        <taxon>Pseudomonadati</taxon>
        <taxon>Pseudomonadota</taxon>
        <taxon>Alphaproteobacteria</taxon>
        <taxon>Acetobacterales</taxon>
        <taxon>Acetobacteraceae</taxon>
        <taxon>Acetobacter</taxon>
    </lineage>
</organism>
<evidence type="ECO:0000256" key="5">
    <source>
        <dbReference type="ARBA" id="ARBA00022989"/>
    </source>
</evidence>
<evidence type="ECO:0000313" key="11">
    <source>
        <dbReference type="EMBL" id="NHO33060.1"/>
    </source>
</evidence>
<evidence type="ECO:0000259" key="10">
    <source>
        <dbReference type="PROSITE" id="PS50929"/>
    </source>
</evidence>
<evidence type="ECO:0000256" key="6">
    <source>
        <dbReference type="ARBA" id="ARBA00023136"/>
    </source>
</evidence>
<dbReference type="PROSITE" id="PS50893">
    <property type="entry name" value="ABC_TRANSPORTER_2"/>
    <property type="match status" value="1"/>
</dbReference>
<feature type="domain" description="ABC transporter" evidence="9">
    <location>
        <begin position="362"/>
        <end position="580"/>
    </location>
</feature>
<dbReference type="PANTHER" id="PTHR24221:SF653">
    <property type="entry name" value="TRANSPORT ATP-BINDING PROTEIN CYDC"/>
    <property type="match status" value="1"/>
</dbReference>
<feature type="region of interest" description="Disordered" evidence="7">
    <location>
        <begin position="1"/>
        <end position="25"/>
    </location>
</feature>
<evidence type="ECO:0000256" key="2">
    <source>
        <dbReference type="ARBA" id="ARBA00022692"/>
    </source>
</evidence>
<name>A0ABX0KF71_9PROT</name>
<evidence type="ECO:0000256" key="1">
    <source>
        <dbReference type="ARBA" id="ARBA00004651"/>
    </source>
</evidence>
<evidence type="ECO:0000313" key="12">
    <source>
        <dbReference type="Proteomes" id="UP000615326"/>
    </source>
</evidence>
<evidence type="ECO:0000256" key="4">
    <source>
        <dbReference type="ARBA" id="ARBA00022840"/>
    </source>
</evidence>
<protein>
    <submittedName>
        <fullName evidence="11">Thiol reductant ABC exporter subunit CydC</fullName>
    </submittedName>
</protein>
<keyword evidence="5 8" id="KW-1133">Transmembrane helix</keyword>
<evidence type="ECO:0000256" key="8">
    <source>
        <dbReference type="SAM" id="Phobius"/>
    </source>
</evidence>
<dbReference type="SMART" id="SM00382">
    <property type="entry name" value="AAA"/>
    <property type="match status" value="1"/>
</dbReference>
<dbReference type="Proteomes" id="UP000615326">
    <property type="component" value="Unassembled WGS sequence"/>
</dbReference>
<dbReference type="Gene3D" id="3.40.50.300">
    <property type="entry name" value="P-loop containing nucleotide triphosphate hydrolases"/>
    <property type="match status" value="1"/>
</dbReference>
<dbReference type="InterPro" id="IPR003593">
    <property type="entry name" value="AAA+_ATPase"/>
</dbReference>
<keyword evidence="2 8" id="KW-0812">Transmembrane</keyword>
<dbReference type="Gene3D" id="1.20.1560.10">
    <property type="entry name" value="ABC transporter type 1, transmembrane domain"/>
    <property type="match status" value="1"/>
</dbReference>
<dbReference type="InterPro" id="IPR011527">
    <property type="entry name" value="ABC1_TM_dom"/>
</dbReference>
<feature type="transmembrane region" description="Helical" evidence="8">
    <location>
        <begin position="183"/>
        <end position="205"/>
    </location>
</feature>
<dbReference type="PROSITE" id="PS50929">
    <property type="entry name" value="ABC_TM1F"/>
    <property type="match status" value="1"/>
</dbReference>
<evidence type="ECO:0000259" key="9">
    <source>
        <dbReference type="PROSITE" id="PS50893"/>
    </source>
</evidence>
<dbReference type="NCBIfam" id="TIGR02868">
    <property type="entry name" value="CydC"/>
    <property type="match status" value="1"/>
</dbReference>
<dbReference type="RefSeq" id="WP_173577592.1">
    <property type="nucleotide sequence ID" value="NZ_WOSW01000020.1"/>
</dbReference>
<dbReference type="InterPro" id="IPR027417">
    <property type="entry name" value="P-loop_NTPase"/>
</dbReference>
<keyword evidence="6 8" id="KW-0472">Membrane</keyword>
<reference evidence="11 12" key="1">
    <citation type="journal article" date="2020" name="Int. J. Syst. Evol. Microbiol.">
        <title>Novel acetic acid bacteria from cider fermentations: Acetobacter conturbans sp. nov. and Acetobacter fallax sp. nov.</title>
        <authorList>
            <person name="Sombolestani A.S."/>
            <person name="Cleenwerck I."/>
            <person name="Cnockaert M."/>
            <person name="Borremans W."/>
            <person name="Wieme A.D."/>
            <person name="De Vuyst L."/>
            <person name="Vandamme P."/>
        </authorList>
    </citation>
    <scope>NUCLEOTIDE SEQUENCE [LARGE SCALE GENOMIC DNA]</scope>
    <source>
        <strain evidence="11 12">LMG 1637</strain>
    </source>
</reference>
<feature type="transmembrane region" description="Helical" evidence="8">
    <location>
        <begin position="74"/>
        <end position="94"/>
    </location>
</feature>
<dbReference type="InterPro" id="IPR036640">
    <property type="entry name" value="ABC1_TM_sf"/>
</dbReference>
<keyword evidence="12" id="KW-1185">Reference proteome</keyword>
<feature type="domain" description="ABC transmembrane type-1" evidence="10">
    <location>
        <begin position="49"/>
        <end position="287"/>
    </location>
</feature>
<dbReference type="InterPro" id="IPR039421">
    <property type="entry name" value="Type_1_exporter"/>
</dbReference>
<sequence>MSGSPVKDIRSVRGSVSGGSAERRSRSESADRAALWSIVEVWRPHAARLAVGLGLSLLAVLAGLALMSSAGLRFAGAALGVIVVTTVSLRILGISRVGLRYGERLFAHDAMFRALATLRVWFFRSLAEGAAAGLGFRRAGDLLSRLVSDVEVLDGLYLRILLPLAGACITFPVLILVLARVNLLLAVLVGVLFAASAFAVPLAAARLSRKEGGALNRAQAGLRVGVLDLVSGMREIRAFGASRRMLDRIAADNDTLLRRQAQLSTRMACVGIVSQFCAQLAILLVLAAISGVGFAHIPVVQGVGALFLTVAAFESASGLTRAGMLAGNMGAAARRVVAVAEKRNIPHISVPQTTEMPTGFDICFDDINFRWQPDRPMVLENFSLEIPAGSRVALLGSSGAGKSTVAALLLKAAFPQSGRILLGGVDIAALPDTWLRRKIAWLSQATHLFDDTIRNNLLLGAPEASEDTLWRALDEAAIGDFVRNLPGQLDTWLGEGGVKVSGGQGRRIALARTLLSDAPILVLDEPATGLDAQTEQDFFRTLNVVAAHRTVLLIAHRLTGVEQLDRVWRISGGRASAATA</sequence>
<feature type="transmembrane region" description="Helical" evidence="8">
    <location>
        <begin position="156"/>
        <end position="177"/>
    </location>
</feature>
<dbReference type="EMBL" id="WOSW01000020">
    <property type="protein sequence ID" value="NHO33060.1"/>
    <property type="molecule type" value="Genomic_DNA"/>
</dbReference>